<dbReference type="SMART" id="SM00355">
    <property type="entry name" value="ZnF_C2H2"/>
    <property type="match status" value="5"/>
</dbReference>
<keyword evidence="4" id="KW-0862">Zinc</keyword>
<evidence type="ECO:0000256" key="5">
    <source>
        <dbReference type="ARBA" id="ARBA00023242"/>
    </source>
</evidence>
<dbReference type="InterPro" id="IPR050527">
    <property type="entry name" value="Snail/Krueppel_Znf"/>
</dbReference>
<evidence type="ECO:0000256" key="6">
    <source>
        <dbReference type="ARBA" id="ARBA00037948"/>
    </source>
</evidence>
<dbReference type="AlphaFoldDB" id="A0A834IRI2"/>
<dbReference type="SUPFAM" id="SSF57667">
    <property type="entry name" value="beta-beta-alpha zinc fingers"/>
    <property type="match status" value="2"/>
</dbReference>
<dbReference type="FunFam" id="3.30.160.60:FF:000100">
    <property type="entry name" value="Zinc finger 45-like"/>
    <property type="match status" value="1"/>
</dbReference>
<dbReference type="Proteomes" id="UP000625711">
    <property type="component" value="Unassembled WGS sequence"/>
</dbReference>
<organism evidence="9 10">
    <name type="scientific">Rhynchophorus ferrugineus</name>
    <name type="common">Red palm weevil</name>
    <name type="synonym">Curculio ferrugineus</name>
    <dbReference type="NCBI Taxonomy" id="354439"/>
    <lineage>
        <taxon>Eukaryota</taxon>
        <taxon>Metazoa</taxon>
        <taxon>Ecdysozoa</taxon>
        <taxon>Arthropoda</taxon>
        <taxon>Hexapoda</taxon>
        <taxon>Insecta</taxon>
        <taxon>Pterygota</taxon>
        <taxon>Neoptera</taxon>
        <taxon>Endopterygota</taxon>
        <taxon>Coleoptera</taxon>
        <taxon>Polyphaga</taxon>
        <taxon>Cucujiformia</taxon>
        <taxon>Curculionidae</taxon>
        <taxon>Dryophthorinae</taxon>
        <taxon>Rhynchophorus</taxon>
    </lineage>
</organism>
<evidence type="ECO:0000259" key="8">
    <source>
        <dbReference type="PROSITE" id="PS50157"/>
    </source>
</evidence>
<dbReference type="GO" id="GO:0008270">
    <property type="term" value="F:zinc ion binding"/>
    <property type="evidence" value="ECO:0007669"/>
    <property type="project" value="UniProtKB-KW"/>
</dbReference>
<feature type="domain" description="C2H2-type" evidence="8">
    <location>
        <begin position="231"/>
        <end position="258"/>
    </location>
</feature>
<dbReference type="Gene3D" id="3.30.160.60">
    <property type="entry name" value="Classic Zinc Finger"/>
    <property type="match status" value="3"/>
</dbReference>
<dbReference type="GO" id="GO:0000981">
    <property type="term" value="F:DNA-binding transcription factor activity, RNA polymerase II-specific"/>
    <property type="evidence" value="ECO:0007669"/>
    <property type="project" value="TreeGrafter"/>
</dbReference>
<evidence type="ECO:0000256" key="2">
    <source>
        <dbReference type="ARBA" id="ARBA00022737"/>
    </source>
</evidence>
<evidence type="ECO:0000313" key="9">
    <source>
        <dbReference type="EMBL" id="KAF7285999.1"/>
    </source>
</evidence>
<proteinExistence type="inferred from homology"/>
<comment type="similarity">
    <text evidence="6">Belongs to the snail C2H2-type zinc-finger protein family.</text>
</comment>
<evidence type="ECO:0000256" key="7">
    <source>
        <dbReference type="PROSITE-ProRule" id="PRU00042"/>
    </source>
</evidence>
<evidence type="ECO:0000313" key="10">
    <source>
        <dbReference type="Proteomes" id="UP000625711"/>
    </source>
</evidence>
<feature type="domain" description="C2H2-type" evidence="8">
    <location>
        <begin position="203"/>
        <end position="230"/>
    </location>
</feature>
<keyword evidence="2" id="KW-0677">Repeat</keyword>
<dbReference type="Pfam" id="PF00096">
    <property type="entry name" value="zf-C2H2"/>
    <property type="match status" value="2"/>
</dbReference>
<keyword evidence="1" id="KW-0479">Metal-binding</keyword>
<dbReference type="GO" id="GO:0032502">
    <property type="term" value="P:developmental process"/>
    <property type="evidence" value="ECO:0007669"/>
    <property type="project" value="UniProtKB-ARBA"/>
</dbReference>
<evidence type="ECO:0000256" key="3">
    <source>
        <dbReference type="ARBA" id="ARBA00022771"/>
    </source>
</evidence>
<feature type="domain" description="C2H2-type" evidence="8">
    <location>
        <begin position="259"/>
        <end position="282"/>
    </location>
</feature>
<dbReference type="InterPro" id="IPR036236">
    <property type="entry name" value="Znf_C2H2_sf"/>
</dbReference>
<dbReference type="InterPro" id="IPR013087">
    <property type="entry name" value="Znf_C2H2_type"/>
</dbReference>
<dbReference type="PROSITE" id="PS50157">
    <property type="entry name" value="ZINC_FINGER_C2H2_2"/>
    <property type="match status" value="3"/>
</dbReference>
<keyword evidence="5" id="KW-0539">Nucleus</keyword>
<reference evidence="9" key="1">
    <citation type="submission" date="2020-08" db="EMBL/GenBank/DDBJ databases">
        <title>Genome sequencing and assembly of the red palm weevil Rhynchophorus ferrugineus.</title>
        <authorList>
            <person name="Dias G.B."/>
            <person name="Bergman C.M."/>
            <person name="Manee M."/>
        </authorList>
    </citation>
    <scope>NUCLEOTIDE SEQUENCE</scope>
    <source>
        <strain evidence="9">AA-2017</strain>
        <tissue evidence="9">Whole larva</tissue>
    </source>
</reference>
<protein>
    <recommendedName>
        <fullName evidence="8">C2H2-type domain-containing protein</fullName>
    </recommendedName>
</protein>
<gene>
    <name evidence="9" type="ORF">GWI33_008302</name>
</gene>
<dbReference type="FunFam" id="3.30.160.60:FF:000446">
    <property type="entry name" value="Zinc finger protein"/>
    <property type="match status" value="1"/>
</dbReference>
<evidence type="ECO:0000256" key="4">
    <source>
        <dbReference type="ARBA" id="ARBA00022833"/>
    </source>
</evidence>
<accession>A0A834IRI2</accession>
<keyword evidence="3 7" id="KW-0863">Zinc-finger</keyword>
<dbReference type="OrthoDB" id="6755643at2759"/>
<dbReference type="PANTHER" id="PTHR24388">
    <property type="entry name" value="ZINC FINGER PROTEIN"/>
    <property type="match status" value="1"/>
</dbReference>
<dbReference type="GO" id="GO:0005634">
    <property type="term" value="C:nucleus"/>
    <property type="evidence" value="ECO:0007669"/>
    <property type="project" value="UniProtKB-ARBA"/>
</dbReference>
<comment type="caution">
    <text evidence="9">The sequence shown here is derived from an EMBL/GenBank/DDBJ whole genome shotgun (WGS) entry which is preliminary data.</text>
</comment>
<dbReference type="GO" id="GO:0000978">
    <property type="term" value="F:RNA polymerase II cis-regulatory region sequence-specific DNA binding"/>
    <property type="evidence" value="ECO:0007669"/>
    <property type="project" value="TreeGrafter"/>
</dbReference>
<dbReference type="EMBL" id="JAACXV010000039">
    <property type="protein sequence ID" value="KAF7285999.1"/>
    <property type="molecule type" value="Genomic_DNA"/>
</dbReference>
<dbReference type="PROSITE" id="PS00028">
    <property type="entry name" value="ZINC_FINGER_C2H2_1"/>
    <property type="match status" value="2"/>
</dbReference>
<dbReference type="FunFam" id="3.30.160.60:FF:000202">
    <property type="entry name" value="Zinc finger protein 574"/>
    <property type="match status" value="1"/>
</dbReference>
<keyword evidence="10" id="KW-1185">Reference proteome</keyword>
<dbReference type="PANTHER" id="PTHR24388:SF53">
    <property type="entry name" value="CHORION TRANSCRIPTION FACTOR CF2-RELATED"/>
    <property type="match status" value="1"/>
</dbReference>
<evidence type="ECO:0000256" key="1">
    <source>
        <dbReference type="ARBA" id="ARBA00022723"/>
    </source>
</evidence>
<name>A0A834IRI2_RHYFE</name>
<sequence>MDQPNTSKGKCVPDFYDEEWQSVIEPPIFVKLDELANNQYAMYKYVEDRQNPLEIKKECYNFCKLCVGFVQGDDKFCSRKFERKRETSNENKMMEFVHLIKPGEGETDMCMYCLKEIPIVELEKHENIHREEQKLYHKQKRFLENQKVDDTMCRICGVTLPYREIRRHERTHKRMKTAICTICGRTIKNIYNHMASHSNERKYSCDECGSAFKLTNHLQRHRLVHTSIGKHKCTTCEKAFKSPYNLKVHMRSHQDVKPFACQVCERTFTTKQSRDNHLRTQT</sequence>